<organism evidence="4 5">
    <name type="scientific">Sinosuthora webbiana</name>
    <dbReference type="NCBI Taxonomy" id="337173"/>
    <lineage>
        <taxon>Eukaryota</taxon>
        <taxon>Metazoa</taxon>
        <taxon>Chordata</taxon>
        <taxon>Craniata</taxon>
        <taxon>Vertebrata</taxon>
        <taxon>Euteleostomi</taxon>
        <taxon>Archelosauria</taxon>
        <taxon>Archosauria</taxon>
        <taxon>Dinosauria</taxon>
        <taxon>Saurischia</taxon>
        <taxon>Theropoda</taxon>
        <taxon>Coelurosauria</taxon>
        <taxon>Aves</taxon>
        <taxon>Neognathae</taxon>
        <taxon>Neoaves</taxon>
        <taxon>Telluraves</taxon>
        <taxon>Australaves</taxon>
        <taxon>Passeriformes</taxon>
        <taxon>Sylvioidea</taxon>
        <taxon>Sylviidae</taxon>
        <taxon>Sinosuthora</taxon>
    </lineage>
</organism>
<feature type="non-terminal residue" evidence="4">
    <location>
        <position position="1"/>
    </location>
</feature>
<evidence type="ECO:0000313" key="4">
    <source>
        <dbReference type="EMBL" id="NWR07100.1"/>
    </source>
</evidence>
<dbReference type="InterPro" id="IPR001124">
    <property type="entry name" value="Lipid-bd_serum_glycop_C"/>
</dbReference>
<dbReference type="InterPro" id="IPR017943">
    <property type="entry name" value="Bactericidal_perm-incr_a/b_dom"/>
</dbReference>
<protein>
    <submittedName>
        <fullName evidence="4">TENP protein</fullName>
    </submittedName>
</protein>
<feature type="chain" id="PRO_5029547352" evidence="2">
    <location>
        <begin position="17"/>
        <end position="440"/>
    </location>
</feature>
<gene>
    <name evidence="4" type="primary">Tenp</name>
    <name evidence="4" type="ORF">SINWEB_R12847</name>
</gene>
<feature type="non-terminal residue" evidence="4">
    <location>
        <position position="440"/>
    </location>
</feature>
<evidence type="ECO:0000256" key="2">
    <source>
        <dbReference type="SAM" id="SignalP"/>
    </source>
</evidence>
<dbReference type="SUPFAM" id="SSF55394">
    <property type="entry name" value="Bactericidal permeability-increasing protein, BPI"/>
    <property type="match status" value="2"/>
</dbReference>
<keyword evidence="2" id="KW-0732">Signal</keyword>
<evidence type="ECO:0000256" key="1">
    <source>
        <dbReference type="SAM" id="MobiDB-lite"/>
    </source>
</evidence>
<dbReference type="EMBL" id="VXBN01010688">
    <property type="protein sequence ID" value="NWR07100.1"/>
    <property type="molecule type" value="Genomic_DNA"/>
</dbReference>
<dbReference type="GO" id="GO:0008289">
    <property type="term" value="F:lipid binding"/>
    <property type="evidence" value="ECO:0007669"/>
    <property type="project" value="InterPro"/>
</dbReference>
<dbReference type="SMART" id="SM00329">
    <property type="entry name" value="BPI2"/>
    <property type="match status" value="1"/>
</dbReference>
<dbReference type="PANTHER" id="PTHR46019:SF4">
    <property type="entry name" value="BPI FOLD-CONTAINING FAMILY B MEMBER 4"/>
    <property type="match status" value="1"/>
</dbReference>
<feature type="signal peptide" evidence="2">
    <location>
        <begin position="1"/>
        <end position="16"/>
    </location>
</feature>
<evidence type="ECO:0000259" key="3">
    <source>
        <dbReference type="SMART" id="SM00329"/>
    </source>
</evidence>
<dbReference type="AlphaFoldDB" id="A0A7K4UBP1"/>
<dbReference type="OrthoDB" id="9375316at2759"/>
<dbReference type="Gene3D" id="3.15.20.10">
    <property type="entry name" value="Bactericidal permeability-increasing protein, domain 2"/>
    <property type="match status" value="1"/>
</dbReference>
<keyword evidence="5" id="KW-1185">Reference proteome</keyword>
<evidence type="ECO:0000313" key="5">
    <source>
        <dbReference type="Proteomes" id="UP000580691"/>
    </source>
</evidence>
<dbReference type="PANTHER" id="PTHR46019">
    <property type="entry name" value="BPI FOLD-CONTAINING FAMILY B MEMBER 4-RELATED"/>
    <property type="match status" value="1"/>
</dbReference>
<dbReference type="Pfam" id="PF02886">
    <property type="entry name" value="LBP_BPI_CETP_C"/>
    <property type="match status" value="1"/>
</dbReference>
<feature type="region of interest" description="Disordered" evidence="1">
    <location>
        <begin position="132"/>
        <end position="153"/>
    </location>
</feature>
<accession>A0A7K4UBP1</accession>
<feature type="domain" description="Lipid-binding serum glycoprotein C-terminal" evidence="3">
    <location>
        <begin position="239"/>
        <end position="433"/>
    </location>
</feature>
<sequence length="440" mass="47722">LSLLLILLVPAHTTRSPDCGGILTSSGLRYLAEVSKPHAESVLRKDLMAPPAPDPSPTSPSSRKIISVKVDKFSLTLIPDTGMRLSIEVDLGITSGPSTTKEMRLSILADLHVEMNPEGNLELVTSDCKPTLEEVQSTEETDRSAPHKSSGSDVDKQINVEKICLEVSKLLLLPNERLMSLAAPFPITPNCQVQYLPLAAPMYSEQGIIMSLQTTFQVAGAAIPLPVSPVPFSMPEPARSSPSHLILALSEHFYTSLFSALEQSGALNVSLLSSLTTATLAERITQMGSLFQEDLPVVLRAVPRSSPRVVLEEDKAIVELFLTAQIGTRSSLFQSFLSVNVDVTARLHLSVVDTRMIISVAAIENIELSLATSDVGPILAALLEELFLPTIREEVPAQINAVLRQGVFLPHIASFTYNDVNITIHKDYVLIPCNLQLEAR</sequence>
<reference evidence="4 5" key="1">
    <citation type="submission" date="2019-09" db="EMBL/GenBank/DDBJ databases">
        <title>Bird 10,000 Genomes (B10K) Project - Family phase.</title>
        <authorList>
            <person name="Zhang G."/>
        </authorList>
    </citation>
    <scope>NUCLEOTIDE SEQUENCE [LARGE SCALE GENOMIC DNA]</scope>
    <source>
        <strain evidence="4">B10K-DU-002-08</strain>
        <tissue evidence="4">Muscle</tissue>
    </source>
</reference>
<comment type="caution">
    <text evidence="4">The sequence shown here is derived from an EMBL/GenBank/DDBJ whole genome shotgun (WGS) entry which is preliminary data.</text>
</comment>
<proteinExistence type="predicted"/>
<name>A0A7K4UBP1_9SYLV</name>
<dbReference type="InterPro" id="IPR051660">
    <property type="entry name" value="BPI_fold-BPI/LBP"/>
</dbReference>
<dbReference type="Proteomes" id="UP000580691">
    <property type="component" value="Unassembled WGS sequence"/>
</dbReference>